<evidence type="ECO:0000256" key="4">
    <source>
        <dbReference type="RuleBase" id="RU003465"/>
    </source>
</evidence>
<dbReference type="SUPFAM" id="SSF81606">
    <property type="entry name" value="PP2C-like"/>
    <property type="match status" value="1"/>
</dbReference>
<comment type="similarity">
    <text evidence="4">Belongs to the PP2C family.</text>
</comment>
<sequence length="349" mass="38118">MSKRTSEAASLSPIEAEASSSKKANVNPAAALFDTNNNPVIVGTATTQGERDDMYDRHVVQTELRKCAPVLCDISRMSYFALFDGHAGCAAATFACDTFLKKLPQLCEKYSAPSYSGPVLVKNVKKIFVNMFKDVEEDFLVQARSSTPPLKDGSTATLLLLIDDYLYTANLGDTRAVLARKKTNEAGETVYLAMPITVDHTPMKAEEQARIRKAGGFIKDGRVQGVIEISRSIGDFAYKAFGLCAQPDIQKVCLSLADKFVILACDGLWNVFTNDEAVTFVVRKIRAGIHKINDDENRHVSRTNPNFSPLKNALLCSAATDLMKAAIARGSKDNITIILIGFKTAMLDM</sequence>
<dbReference type="CDD" id="cd00143">
    <property type="entry name" value="PP2Cc"/>
    <property type="match status" value="1"/>
</dbReference>
<dbReference type="Proteomes" id="UP000492821">
    <property type="component" value="Unassembled WGS sequence"/>
</dbReference>
<dbReference type="InterPro" id="IPR001932">
    <property type="entry name" value="PPM-type_phosphatase-like_dom"/>
</dbReference>
<keyword evidence="3 4" id="KW-0904">Protein phosphatase</keyword>
<dbReference type="AlphaFoldDB" id="A0A7E4V8L4"/>
<accession>A0A7E4V8L4</accession>
<dbReference type="SMART" id="SM00332">
    <property type="entry name" value="PP2Cc"/>
    <property type="match status" value="1"/>
</dbReference>
<feature type="domain" description="PPM-type phosphatase" evidence="5">
    <location>
        <begin position="41"/>
        <end position="342"/>
    </location>
</feature>
<dbReference type="PROSITE" id="PS01032">
    <property type="entry name" value="PPM_1"/>
    <property type="match status" value="1"/>
</dbReference>
<dbReference type="InterPro" id="IPR015655">
    <property type="entry name" value="PP2C"/>
</dbReference>
<dbReference type="GO" id="GO:0004722">
    <property type="term" value="F:protein serine/threonine phosphatase activity"/>
    <property type="evidence" value="ECO:0007669"/>
    <property type="project" value="InterPro"/>
</dbReference>
<dbReference type="Gene3D" id="3.60.40.10">
    <property type="entry name" value="PPM-type phosphatase domain"/>
    <property type="match status" value="1"/>
</dbReference>
<dbReference type="PANTHER" id="PTHR47992">
    <property type="entry name" value="PROTEIN PHOSPHATASE"/>
    <property type="match status" value="1"/>
</dbReference>
<protein>
    <submittedName>
        <fullName evidence="7">PPM-type phosphatase domain-containing protein</fullName>
    </submittedName>
</protein>
<keyword evidence="6" id="KW-1185">Reference proteome</keyword>
<evidence type="ECO:0000256" key="1">
    <source>
        <dbReference type="ARBA" id="ARBA00022723"/>
    </source>
</evidence>
<dbReference type="InterPro" id="IPR000222">
    <property type="entry name" value="PP2C_BS"/>
</dbReference>
<reference evidence="6" key="1">
    <citation type="journal article" date="2013" name="Genetics">
        <title>The draft genome and transcriptome of Panagrellus redivivus are shaped by the harsh demands of a free-living lifestyle.</title>
        <authorList>
            <person name="Srinivasan J."/>
            <person name="Dillman A.R."/>
            <person name="Macchietto M.G."/>
            <person name="Heikkinen L."/>
            <person name="Lakso M."/>
            <person name="Fracchia K.M."/>
            <person name="Antoshechkin I."/>
            <person name="Mortazavi A."/>
            <person name="Wong G."/>
            <person name="Sternberg P.W."/>
        </authorList>
    </citation>
    <scope>NUCLEOTIDE SEQUENCE [LARGE SCALE GENOMIC DNA]</scope>
    <source>
        <strain evidence="6">MT8872</strain>
    </source>
</reference>
<evidence type="ECO:0000256" key="2">
    <source>
        <dbReference type="ARBA" id="ARBA00022801"/>
    </source>
</evidence>
<keyword evidence="2 4" id="KW-0378">Hydrolase</keyword>
<dbReference type="PROSITE" id="PS51746">
    <property type="entry name" value="PPM_2"/>
    <property type="match status" value="1"/>
</dbReference>
<evidence type="ECO:0000256" key="3">
    <source>
        <dbReference type="ARBA" id="ARBA00022912"/>
    </source>
</evidence>
<evidence type="ECO:0000313" key="7">
    <source>
        <dbReference type="WBParaSite" id="Pan_g17325.t1"/>
    </source>
</evidence>
<organism evidence="6 7">
    <name type="scientific">Panagrellus redivivus</name>
    <name type="common">Microworm</name>
    <dbReference type="NCBI Taxonomy" id="6233"/>
    <lineage>
        <taxon>Eukaryota</taxon>
        <taxon>Metazoa</taxon>
        <taxon>Ecdysozoa</taxon>
        <taxon>Nematoda</taxon>
        <taxon>Chromadorea</taxon>
        <taxon>Rhabditida</taxon>
        <taxon>Tylenchina</taxon>
        <taxon>Panagrolaimomorpha</taxon>
        <taxon>Panagrolaimoidea</taxon>
        <taxon>Panagrolaimidae</taxon>
        <taxon>Panagrellus</taxon>
    </lineage>
</organism>
<dbReference type="WBParaSite" id="Pan_g17325.t1">
    <property type="protein sequence ID" value="Pan_g17325.t1"/>
    <property type="gene ID" value="Pan_g17325"/>
</dbReference>
<proteinExistence type="inferred from homology"/>
<keyword evidence="1" id="KW-0479">Metal-binding</keyword>
<evidence type="ECO:0000313" key="6">
    <source>
        <dbReference type="Proteomes" id="UP000492821"/>
    </source>
</evidence>
<evidence type="ECO:0000259" key="5">
    <source>
        <dbReference type="PROSITE" id="PS51746"/>
    </source>
</evidence>
<dbReference type="Pfam" id="PF00481">
    <property type="entry name" value="PP2C"/>
    <property type="match status" value="1"/>
</dbReference>
<dbReference type="InterPro" id="IPR036457">
    <property type="entry name" value="PPM-type-like_dom_sf"/>
</dbReference>
<name>A0A7E4V8L4_PANRE</name>
<reference evidence="7" key="2">
    <citation type="submission" date="2020-10" db="UniProtKB">
        <authorList>
            <consortium name="WormBaseParasite"/>
        </authorList>
    </citation>
    <scope>IDENTIFICATION</scope>
</reference>
<dbReference type="GO" id="GO:0046872">
    <property type="term" value="F:metal ion binding"/>
    <property type="evidence" value="ECO:0007669"/>
    <property type="project" value="UniProtKB-KW"/>
</dbReference>